<accession>A0A7C9BEE5</accession>
<proteinExistence type="predicted"/>
<feature type="transmembrane region" description="Helical" evidence="1">
    <location>
        <begin position="57"/>
        <end position="78"/>
    </location>
</feature>
<reference evidence="2 3" key="1">
    <citation type="submission" date="2019-10" db="EMBL/GenBank/DDBJ databases">
        <title>Draft Genome Sequence of Cytophagaceae sp. SJW1-29.</title>
        <authorList>
            <person name="Choi A."/>
        </authorList>
    </citation>
    <scope>NUCLEOTIDE SEQUENCE [LARGE SCALE GENOMIC DNA]</scope>
    <source>
        <strain evidence="2 3">SJW1-29</strain>
    </source>
</reference>
<name>A0A7C9BEE5_9BACT</name>
<gene>
    <name evidence="2" type="ORF">GBK04_19825</name>
</gene>
<keyword evidence="1" id="KW-0812">Transmembrane</keyword>
<feature type="transmembrane region" description="Helical" evidence="1">
    <location>
        <begin position="31"/>
        <end position="51"/>
    </location>
</feature>
<evidence type="ECO:0000313" key="3">
    <source>
        <dbReference type="Proteomes" id="UP000479293"/>
    </source>
</evidence>
<keyword evidence="1" id="KW-0472">Membrane</keyword>
<evidence type="ECO:0000256" key="1">
    <source>
        <dbReference type="SAM" id="Phobius"/>
    </source>
</evidence>
<organism evidence="2 3">
    <name type="scientific">Salmonirosea aquatica</name>
    <dbReference type="NCBI Taxonomy" id="2654236"/>
    <lineage>
        <taxon>Bacteria</taxon>
        <taxon>Pseudomonadati</taxon>
        <taxon>Bacteroidota</taxon>
        <taxon>Cytophagia</taxon>
        <taxon>Cytophagales</taxon>
        <taxon>Spirosomataceae</taxon>
        <taxon>Salmonirosea</taxon>
    </lineage>
</organism>
<dbReference type="Proteomes" id="UP000479293">
    <property type="component" value="Unassembled WGS sequence"/>
</dbReference>
<keyword evidence="1" id="KW-1133">Transmembrane helix</keyword>
<dbReference type="RefSeq" id="WP_152762679.1">
    <property type="nucleotide sequence ID" value="NZ_WHLY01000002.1"/>
</dbReference>
<evidence type="ECO:0000313" key="2">
    <source>
        <dbReference type="EMBL" id="MPR35536.1"/>
    </source>
</evidence>
<sequence>METTIQLKSATVILEEKGLAIVDSAKKQKRAALFASGAWLLYALVSLWGYTKTNYEFTLWTGSIVGIFWLVTLGKWLLRSDKEYIQLDEIRAVTFGSTLLGEDFLSIRLKNGLRRDINDANYFPNELRCYFEDKNLVK</sequence>
<dbReference type="AlphaFoldDB" id="A0A7C9BEE5"/>
<comment type="caution">
    <text evidence="2">The sequence shown here is derived from an EMBL/GenBank/DDBJ whole genome shotgun (WGS) entry which is preliminary data.</text>
</comment>
<dbReference type="EMBL" id="WHLY01000002">
    <property type="protein sequence ID" value="MPR35536.1"/>
    <property type="molecule type" value="Genomic_DNA"/>
</dbReference>
<protein>
    <submittedName>
        <fullName evidence="2">Uncharacterized protein</fullName>
    </submittedName>
</protein>
<keyword evidence="3" id="KW-1185">Reference proteome</keyword>